<evidence type="ECO:0000256" key="5">
    <source>
        <dbReference type="ARBA" id="ARBA00023203"/>
    </source>
</evidence>
<feature type="region of interest" description="Disordered" evidence="9">
    <location>
        <begin position="1074"/>
        <end position="1103"/>
    </location>
</feature>
<feature type="compositionally biased region" description="Polar residues" evidence="9">
    <location>
        <begin position="80"/>
        <end position="106"/>
    </location>
</feature>
<feature type="coiled-coil region" evidence="8">
    <location>
        <begin position="1154"/>
        <end position="1188"/>
    </location>
</feature>
<keyword evidence="12" id="KW-1185">Reference proteome</keyword>
<evidence type="ECO:0000256" key="9">
    <source>
        <dbReference type="SAM" id="MobiDB-lite"/>
    </source>
</evidence>
<dbReference type="GO" id="GO:0007015">
    <property type="term" value="P:actin filament organization"/>
    <property type="evidence" value="ECO:0007669"/>
    <property type="project" value="TreeGrafter"/>
</dbReference>
<feature type="region of interest" description="Disordered" evidence="9">
    <location>
        <begin position="296"/>
        <end position="420"/>
    </location>
</feature>
<dbReference type="Pfam" id="PF16300">
    <property type="entry name" value="WD40_4"/>
    <property type="match status" value="1"/>
</dbReference>
<comment type="caution">
    <text evidence="11">The sequence shown here is derived from an EMBL/GenBank/DDBJ whole genome shotgun (WGS) entry which is preliminary data.</text>
</comment>
<keyword evidence="3 7" id="KW-0677">Repeat</keyword>
<feature type="compositionally biased region" description="Basic and acidic residues" evidence="9">
    <location>
        <begin position="628"/>
        <end position="642"/>
    </location>
</feature>
<feature type="compositionally biased region" description="Basic and acidic residues" evidence="9">
    <location>
        <begin position="54"/>
        <end position="64"/>
    </location>
</feature>
<evidence type="ECO:0000256" key="2">
    <source>
        <dbReference type="ARBA" id="ARBA00022574"/>
    </source>
</evidence>
<feature type="region of interest" description="Disordered" evidence="9">
    <location>
        <begin position="1118"/>
        <end position="1149"/>
    </location>
</feature>
<feature type="compositionally biased region" description="Polar residues" evidence="9">
    <location>
        <begin position="350"/>
        <end position="371"/>
    </location>
</feature>
<gene>
    <name evidence="11" type="ORF">NLI96_g1834</name>
</gene>
<dbReference type="AlphaFoldDB" id="A0AAD5V9W0"/>
<evidence type="ECO:0000256" key="7">
    <source>
        <dbReference type="RuleBase" id="RU280818"/>
    </source>
</evidence>
<feature type="repeat" description="WD" evidence="6">
    <location>
        <begin position="849"/>
        <end position="881"/>
    </location>
</feature>
<keyword evidence="4 8" id="KW-0175">Coiled coil</keyword>
<dbReference type="GO" id="GO:0051015">
    <property type="term" value="F:actin filament binding"/>
    <property type="evidence" value="ECO:0007669"/>
    <property type="project" value="TreeGrafter"/>
</dbReference>
<dbReference type="SUPFAM" id="SSF50978">
    <property type="entry name" value="WD40 repeat-like"/>
    <property type="match status" value="1"/>
</dbReference>
<comment type="similarity">
    <text evidence="1 7">Belongs to the WD repeat coronin family.</text>
</comment>
<dbReference type="Pfam" id="PF00400">
    <property type="entry name" value="WD40"/>
    <property type="match status" value="2"/>
</dbReference>
<dbReference type="Gene3D" id="2.130.10.10">
    <property type="entry name" value="YVTN repeat-like/Quinoprotein amine dehydrogenase"/>
    <property type="match status" value="1"/>
</dbReference>
<evidence type="ECO:0000256" key="4">
    <source>
        <dbReference type="ARBA" id="ARBA00023054"/>
    </source>
</evidence>
<dbReference type="SMART" id="SM01167">
    <property type="entry name" value="DUF1900"/>
    <property type="match status" value="1"/>
</dbReference>
<feature type="compositionally biased region" description="Polar residues" evidence="9">
    <location>
        <begin position="440"/>
        <end position="454"/>
    </location>
</feature>
<evidence type="ECO:0000256" key="6">
    <source>
        <dbReference type="PROSITE-ProRule" id="PRU00221"/>
    </source>
</evidence>
<evidence type="ECO:0000313" key="12">
    <source>
        <dbReference type="Proteomes" id="UP001212997"/>
    </source>
</evidence>
<evidence type="ECO:0000256" key="8">
    <source>
        <dbReference type="SAM" id="Coils"/>
    </source>
</evidence>
<proteinExistence type="inferred from homology"/>
<dbReference type="PANTHER" id="PTHR10856:SF0">
    <property type="entry name" value="CORONIN"/>
    <property type="match status" value="1"/>
</dbReference>
<protein>
    <recommendedName>
        <fullName evidence="7">Coronin</fullName>
    </recommendedName>
</protein>
<dbReference type="PANTHER" id="PTHR10856">
    <property type="entry name" value="CORONIN"/>
    <property type="match status" value="1"/>
</dbReference>
<dbReference type="SMART" id="SM00320">
    <property type="entry name" value="WD40"/>
    <property type="match status" value="3"/>
</dbReference>
<feature type="compositionally biased region" description="Low complexity" evidence="9">
    <location>
        <begin position="239"/>
        <end position="249"/>
    </location>
</feature>
<feature type="compositionally biased region" description="Low complexity" evidence="9">
    <location>
        <begin position="70"/>
        <end position="79"/>
    </location>
</feature>
<feature type="region of interest" description="Disordered" evidence="9">
    <location>
        <begin position="47"/>
        <end position="272"/>
    </location>
</feature>
<dbReference type="EMBL" id="JANAWD010000037">
    <property type="protein sequence ID" value="KAJ3489871.1"/>
    <property type="molecule type" value="Genomic_DNA"/>
</dbReference>
<dbReference type="FunFam" id="2.130.10.10:FF:000502">
    <property type="entry name" value="Coronin"/>
    <property type="match status" value="1"/>
</dbReference>
<dbReference type="InterPro" id="IPR015505">
    <property type="entry name" value="Coronin"/>
</dbReference>
<accession>A0AAD5V9W0</accession>
<dbReference type="PROSITE" id="PS50294">
    <property type="entry name" value="WD_REPEATS_REGION"/>
    <property type="match status" value="1"/>
</dbReference>
<feature type="compositionally biased region" description="Polar residues" evidence="9">
    <location>
        <begin position="214"/>
        <end position="238"/>
    </location>
</feature>
<feature type="compositionally biased region" description="Polar residues" evidence="9">
    <location>
        <begin position="306"/>
        <end position="321"/>
    </location>
</feature>
<keyword evidence="5" id="KW-0009">Actin-binding</keyword>
<dbReference type="Proteomes" id="UP001212997">
    <property type="component" value="Unassembled WGS sequence"/>
</dbReference>
<evidence type="ECO:0000256" key="3">
    <source>
        <dbReference type="ARBA" id="ARBA00022737"/>
    </source>
</evidence>
<dbReference type="InterPro" id="IPR015943">
    <property type="entry name" value="WD40/YVTN_repeat-like_dom_sf"/>
</dbReference>
<feature type="region of interest" description="Disordered" evidence="9">
    <location>
        <begin position="438"/>
        <end position="490"/>
    </location>
</feature>
<feature type="domain" description="DUF1899" evidence="10">
    <location>
        <begin position="665"/>
        <end position="729"/>
    </location>
</feature>
<dbReference type="InterPro" id="IPR036322">
    <property type="entry name" value="WD40_repeat_dom_sf"/>
</dbReference>
<evidence type="ECO:0000313" key="11">
    <source>
        <dbReference type="EMBL" id="KAJ3489871.1"/>
    </source>
</evidence>
<dbReference type="InterPro" id="IPR001680">
    <property type="entry name" value="WD40_rpt"/>
</dbReference>
<feature type="compositionally biased region" description="Low complexity" evidence="9">
    <location>
        <begin position="124"/>
        <end position="146"/>
    </location>
</feature>
<name>A0AAD5V9W0_9APHY</name>
<organism evidence="11 12">
    <name type="scientific">Meripilus lineatus</name>
    <dbReference type="NCBI Taxonomy" id="2056292"/>
    <lineage>
        <taxon>Eukaryota</taxon>
        <taxon>Fungi</taxon>
        <taxon>Dikarya</taxon>
        <taxon>Basidiomycota</taxon>
        <taxon>Agaricomycotina</taxon>
        <taxon>Agaricomycetes</taxon>
        <taxon>Polyporales</taxon>
        <taxon>Meripilaceae</taxon>
        <taxon>Meripilus</taxon>
    </lineage>
</organism>
<dbReference type="PROSITE" id="PS50082">
    <property type="entry name" value="WD_REPEATS_2"/>
    <property type="match status" value="2"/>
</dbReference>
<feature type="compositionally biased region" description="Polar residues" evidence="9">
    <location>
        <begin position="466"/>
        <end position="482"/>
    </location>
</feature>
<feature type="compositionally biased region" description="Pro residues" evidence="9">
    <location>
        <begin position="1078"/>
        <end position="1088"/>
    </location>
</feature>
<feature type="compositionally biased region" description="Low complexity" evidence="9">
    <location>
        <begin position="597"/>
        <end position="615"/>
    </location>
</feature>
<evidence type="ECO:0000256" key="1">
    <source>
        <dbReference type="ARBA" id="ARBA00009482"/>
    </source>
</evidence>
<sequence>MADPSSQPLNDLVDSEHMQPSAKDIVPTLTNATHHVTLSDITNYAQPLASNMTQHKDLVAKPKSPEPSPSHHSSSSASSLTNISSDLRPQNVNRSRLPDTSASQHNQHSEASFHLDSFSPPPSRDSSSWRPSSGSSLSSSPFSSGPKRGRKSAFSSRQIAASSSVDSFSVRSDSNNSVPSSQSVQILASQRSAVPANEQTSESISDDSPVHWNRNGTKNLSFPSPSTSPRYLSERSTTSLSGSVHSLPSSRHESSQYSGTGIASSRSSLSHSASSHVSPYEAASLFFSTSSSGSGCSWESGHDSSGESLPSHNPWSTSSESRSFHAPSPLPPSDPFSVSISDISPRTARTDLSTNLDLNTENELQTSPTQLSHDRESQLRSLPPYGDDRHVPAGIKTAASFEPSSGGPPGIPDSLAGCSTDSRIASGTTIAEDSKFATIGTRSASPGLDSTSDIRQPVRGRATKGATCNSPPSLTNATSDQKVSVRRSARNRQPQYLPLGPRHLEYDYHVAYQELRASTIRAAYSLGYKYEKPTESRACDSRLPSMADDNVKLTVEMVLAAKFPDVERARRMVNEADQKLQEALARGETWDNTPCVDSPSSPLPLFLPSDSSSDTSRGESGSRPVGGHRMDISSEERVTNDKRGRKYGVSSAKGNRDSQGISMSRFVRASKYRHVFGQQGKKEHGIDNIKVTNSAWDTNVISASAKYISINWNASGGGAFAILPLPSPFQALPHHLPYKLPDLIPLARSHTAPVLDTDWSPFNDSIVVSGAEDGKALVWKVDPSTFEGWGQDGWQPLDFDPVARIDVSPRRVGQVLFHPTAEHVLATATGEHVVKLWDLGASDAPKAILGGHGDAIQSLAFNPSGTLLATTCRDRKIRIFDPRAGPDAVRVAEGHGGIKGARVTWMGDRDTIATTGFSRMSDRQIGIWETGTLKNIKMTTVDQSSGVLMPFWSDNSILFVAGKGDGNIRYFEWENETLFPLAEYKSSDPQRGMCFLPRRALNVSECEIARAYKVAASSIEAIAFIVPRKADSFQSDIYPLAPSAEPALTAGEFFSGKVAPPNLVSLEDGAISAGAPPSAVPPPTPAVPLPTRTTSAPLPSPGPAAVVNVPAPRAETQFKPSFDPAPTFSPVVETKTPVRSSEDESADTALREENAKLVAELRESREKIRNLELQVETLKANAQKAAALLG</sequence>
<feature type="compositionally biased region" description="Low complexity" evidence="9">
    <location>
        <begin position="162"/>
        <end position="185"/>
    </location>
</feature>
<dbReference type="InterPro" id="IPR015048">
    <property type="entry name" value="DUF1899"/>
</dbReference>
<feature type="region of interest" description="Disordered" evidence="9">
    <location>
        <begin position="590"/>
        <end position="660"/>
    </location>
</feature>
<feature type="region of interest" description="Disordered" evidence="9">
    <location>
        <begin position="1"/>
        <end position="28"/>
    </location>
</feature>
<dbReference type="SMART" id="SM01166">
    <property type="entry name" value="DUF1899"/>
    <property type="match status" value="1"/>
</dbReference>
<feature type="compositionally biased region" description="Low complexity" evidence="9">
    <location>
        <begin position="263"/>
        <end position="272"/>
    </location>
</feature>
<feature type="repeat" description="WD" evidence="6">
    <location>
        <begin position="747"/>
        <end position="782"/>
    </location>
</feature>
<evidence type="ECO:0000259" key="10">
    <source>
        <dbReference type="SMART" id="SM01166"/>
    </source>
</evidence>
<feature type="compositionally biased region" description="Polar residues" evidence="9">
    <location>
        <begin position="186"/>
        <end position="203"/>
    </location>
</feature>
<dbReference type="Pfam" id="PF08953">
    <property type="entry name" value="DUF1899"/>
    <property type="match status" value="1"/>
</dbReference>
<keyword evidence="2 6" id="KW-0853">WD repeat</keyword>
<reference evidence="11" key="1">
    <citation type="submission" date="2022-07" db="EMBL/GenBank/DDBJ databases">
        <title>Genome Sequence of Physisporinus lineatus.</title>
        <authorList>
            <person name="Buettner E."/>
        </authorList>
    </citation>
    <scope>NUCLEOTIDE SEQUENCE</scope>
    <source>
        <strain evidence="11">VT162</strain>
    </source>
</reference>